<evidence type="ECO:0000256" key="2">
    <source>
        <dbReference type="SAM" id="MobiDB-lite"/>
    </source>
</evidence>
<protein>
    <submittedName>
        <fullName evidence="4">CapA family protein</fullName>
    </submittedName>
</protein>
<evidence type="ECO:0000259" key="3">
    <source>
        <dbReference type="SMART" id="SM00854"/>
    </source>
</evidence>
<accession>A0A2W1P208</accession>
<sequence length="514" mass="54793">MEASTAAASPSADAAGSESSGAPPKEPTAPQSEQPAVSGQPGGDQAVPTAGGITGGQSVRLSFVGDVIFAGNVEELLKRNGWDYPYRYVHDYIHKADISVANLETPISKRGTPQSKEYVYRSSPDALRSFKAAGFDVVTTANNHILDYGQEALLDTLDELDKAGIKRVGTGRNSDEAYRPAIVEHNGIKVAFVGFSRVAPAVSWYAGKQTPGVAETYSTKLALEAVSQARQQADLVVVLAHWGVERTDRPVKEQTDLAHKYINQGADLVIGSHPHVLQGFEQYKGKWIAYSMGNFIFTTNNEPSTWETMILDAVCTRERVCELQMMPVLTKGAQPVRMTEEDGAKLLDRMSRISINAKLEPDGRVRALANAPAPTSADEASSTVVKMPTTRAAGPVNQAAAKPAATTKQETAEQPKPQQGTPTATKPAAAQQMPKQSTPTAKQPAAEQQTPQSTPTAKQPAAEQQTRQRSTPAATKPAAEHQTPKQSAPTATKPAAEQQTPKQSTPTAKQPASA</sequence>
<dbReference type="SMART" id="SM00854">
    <property type="entry name" value="PGA_cap"/>
    <property type="match status" value="1"/>
</dbReference>
<name>A0A2W1P208_PAEXE</name>
<feature type="domain" description="Capsule synthesis protein CapA" evidence="3">
    <location>
        <begin position="60"/>
        <end position="299"/>
    </location>
</feature>
<dbReference type="AlphaFoldDB" id="A0A2W1P208"/>
<dbReference type="InterPro" id="IPR019079">
    <property type="entry name" value="Capsule_synth_CapA"/>
</dbReference>
<feature type="compositionally biased region" description="Low complexity" evidence="2">
    <location>
        <begin position="1"/>
        <end position="23"/>
    </location>
</feature>
<dbReference type="SUPFAM" id="SSF56300">
    <property type="entry name" value="Metallo-dependent phosphatases"/>
    <property type="match status" value="1"/>
</dbReference>
<comment type="caution">
    <text evidence="4">The sequence shown here is derived from an EMBL/GenBank/DDBJ whole genome shotgun (WGS) entry which is preliminary data.</text>
</comment>
<dbReference type="InterPro" id="IPR029052">
    <property type="entry name" value="Metallo-depent_PP-like"/>
</dbReference>
<comment type="similarity">
    <text evidence="1">Belongs to the CapA family.</text>
</comment>
<dbReference type="InterPro" id="IPR052169">
    <property type="entry name" value="CW_Biosynth-Accessory"/>
</dbReference>
<feature type="region of interest" description="Disordered" evidence="2">
    <location>
        <begin position="390"/>
        <end position="514"/>
    </location>
</feature>
<feature type="compositionally biased region" description="Polar residues" evidence="2">
    <location>
        <begin position="437"/>
        <end position="473"/>
    </location>
</feature>
<dbReference type="CDD" id="cd07381">
    <property type="entry name" value="MPP_CapA"/>
    <property type="match status" value="1"/>
</dbReference>
<reference evidence="4" key="1">
    <citation type="submission" date="2018-06" db="EMBL/GenBank/DDBJ databases">
        <title>Paenibacillus xerothermodurans sp. nov. an extremely dry heat resistant spore forming bacterium isolated from the soil of Cape Canaveral, Florida.</title>
        <authorList>
            <person name="Seuylemezian A."/>
            <person name="Kaur N."/>
            <person name="Patil P."/>
            <person name="Patil P."/>
            <person name="Mayilraj S."/>
            <person name="Vaishampayan P."/>
        </authorList>
    </citation>
    <scope>NUCLEOTIDE SEQUENCE [LARGE SCALE GENOMIC DNA]</scope>
    <source>
        <strain evidence="4">ATCC 27380</strain>
    </source>
</reference>
<dbReference type="OrthoDB" id="9810906at2"/>
<proteinExistence type="inferred from homology"/>
<dbReference type="PANTHER" id="PTHR33393">
    <property type="entry name" value="POLYGLUTAMINE SYNTHESIS ACCESSORY PROTEIN RV0574C-RELATED"/>
    <property type="match status" value="1"/>
</dbReference>
<feature type="compositionally biased region" description="Low complexity" evidence="2">
    <location>
        <begin position="398"/>
        <end position="436"/>
    </location>
</feature>
<evidence type="ECO:0000313" key="4">
    <source>
        <dbReference type="EMBL" id="PZE21168.1"/>
    </source>
</evidence>
<feature type="region of interest" description="Disordered" evidence="2">
    <location>
        <begin position="1"/>
        <end position="52"/>
    </location>
</feature>
<evidence type="ECO:0000256" key="1">
    <source>
        <dbReference type="ARBA" id="ARBA00005662"/>
    </source>
</evidence>
<dbReference type="Proteomes" id="UP000214746">
    <property type="component" value="Unassembled WGS sequence"/>
</dbReference>
<dbReference type="PANTHER" id="PTHR33393:SF13">
    <property type="entry name" value="PGA BIOSYNTHESIS PROTEIN CAPA"/>
    <property type="match status" value="1"/>
</dbReference>
<organism evidence="4 5">
    <name type="scientific">Paenibacillus xerothermodurans</name>
    <dbReference type="NCBI Taxonomy" id="1977292"/>
    <lineage>
        <taxon>Bacteria</taxon>
        <taxon>Bacillati</taxon>
        <taxon>Bacillota</taxon>
        <taxon>Bacilli</taxon>
        <taxon>Bacillales</taxon>
        <taxon>Paenibacillaceae</taxon>
        <taxon>Paenibacillus</taxon>
    </lineage>
</organism>
<dbReference type="Gene3D" id="3.60.21.10">
    <property type="match status" value="1"/>
</dbReference>
<dbReference type="EMBL" id="NHRJ02000004">
    <property type="protein sequence ID" value="PZE21168.1"/>
    <property type="molecule type" value="Genomic_DNA"/>
</dbReference>
<dbReference type="Pfam" id="PF09587">
    <property type="entry name" value="PGA_cap"/>
    <property type="match status" value="1"/>
</dbReference>
<keyword evidence="5" id="KW-1185">Reference proteome</keyword>
<gene>
    <name evidence="4" type="ORF">CBW46_009885</name>
</gene>
<feature type="compositionally biased region" description="Polar residues" evidence="2">
    <location>
        <begin position="497"/>
        <end position="514"/>
    </location>
</feature>
<evidence type="ECO:0000313" key="5">
    <source>
        <dbReference type="Proteomes" id="UP000214746"/>
    </source>
</evidence>